<keyword evidence="3" id="KW-1185">Reference proteome</keyword>
<sequence>MSIDSLFRLTGHSSWIAEHPTPQGVIEFIGGALLGNAPIISYDYFLRSLYDAGYTVIAIGFRFGLNHQKVAEQLLVEQDQILNSLAEVQRRVPRFWVGHSLGCKYLLLLESSGKIMDQPSLLIAPDISDTAEAVPLPWLADLLDSVGAGVTPTREQTALLLENSALFNLTALISFTDDTIAGNQHTPPERSDVALFVRELEAHRSRTLIKAELPGGHFEIAGLRASLDSEDYLIDIDPRDGFLEKRADRSLEPLALAFLAQLQSKLARLAPVDGPLPTGPLGTSGSATPGGGGGSAR</sequence>
<name>A0ABY3PMX3_9CYAN</name>
<dbReference type="InterPro" id="IPR010765">
    <property type="entry name" value="DUF1350"/>
</dbReference>
<dbReference type="Pfam" id="PF07082">
    <property type="entry name" value="DUF1350"/>
    <property type="match status" value="1"/>
</dbReference>
<dbReference type="PANTHER" id="PTHR34127">
    <property type="entry name" value="OS04G0405600 PROTEIN"/>
    <property type="match status" value="1"/>
</dbReference>
<dbReference type="EMBL" id="CP063845">
    <property type="protein sequence ID" value="UFP94959.1"/>
    <property type="molecule type" value="Genomic_DNA"/>
</dbReference>
<protein>
    <submittedName>
        <fullName evidence="2">DUF1350 family protein</fullName>
    </submittedName>
</protein>
<dbReference type="Proteomes" id="UP001054846">
    <property type="component" value="Chromosome"/>
</dbReference>
<accession>A0ABY3PMX3</accession>
<dbReference type="InterPro" id="IPR029058">
    <property type="entry name" value="AB_hydrolase_fold"/>
</dbReference>
<feature type="region of interest" description="Disordered" evidence="1">
    <location>
        <begin position="271"/>
        <end position="297"/>
    </location>
</feature>
<dbReference type="RefSeq" id="WP_230842028.1">
    <property type="nucleotide sequence ID" value="NZ_CP063845.1"/>
</dbReference>
<evidence type="ECO:0000313" key="3">
    <source>
        <dbReference type="Proteomes" id="UP001054846"/>
    </source>
</evidence>
<evidence type="ECO:0000313" key="2">
    <source>
        <dbReference type="EMBL" id="UFP94959.1"/>
    </source>
</evidence>
<gene>
    <name evidence="2" type="ORF">ISF26_01540</name>
</gene>
<dbReference type="PANTHER" id="PTHR34127:SF1">
    <property type="entry name" value="OS04G0405600 PROTEIN"/>
    <property type="match status" value="1"/>
</dbReference>
<reference evidence="2 3" key="1">
    <citation type="journal article" date="2021" name="Genome Biol. Evol.">
        <title>Complete Genome Sequencing of a Novel Gloeobacter Species from a Waterfall Cave in Mexico.</title>
        <authorList>
            <person name="Saw J.H."/>
            <person name="Cardona T."/>
            <person name="Montejano G."/>
        </authorList>
    </citation>
    <scope>NUCLEOTIDE SEQUENCE [LARGE SCALE GENOMIC DNA]</scope>
    <source>
        <strain evidence="2">MG652769</strain>
    </source>
</reference>
<proteinExistence type="predicted"/>
<organism evidence="2 3">
    <name type="scientific">Gloeobacter morelensis MG652769</name>
    <dbReference type="NCBI Taxonomy" id="2781736"/>
    <lineage>
        <taxon>Bacteria</taxon>
        <taxon>Bacillati</taxon>
        <taxon>Cyanobacteriota</taxon>
        <taxon>Cyanophyceae</taxon>
        <taxon>Gloeobacterales</taxon>
        <taxon>Gloeobacteraceae</taxon>
        <taxon>Gloeobacter</taxon>
        <taxon>Gloeobacter morelensis</taxon>
    </lineage>
</organism>
<dbReference type="SUPFAM" id="SSF53474">
    <property type="entry name" value="alpha/beta-Hydrolases"/>
    <property type="match status" value="1"/>
</dbReference>
<feature type="compositionally biased region" description="Gly residues" evidence="1">
    <location>
        <begin position="288"/>
        <end position="297"/>
    </location>
</feature>
<feature type="compositionally biased region" description="Low complexity" evidence="1">
    <location>
        <begin position="275"/>
        <end position="287"/>
    </location>
</feature>
<evidence type="ECO:0000256" key="1">
    <source>
        <dbReference type="SAM" id="MobiDB-lite"/>
    </source>
</evidence>